<comment type="caution">
    <text evidence="3">The sequence shown here is derived from an EMBL/GenBank/DDBJ whole genome shotgun (WGS) entry which is preliminary data.</text>
</comment>
<feature type="compositionally biased region" description="Low complexity" evidence="1">
    <location>
        <begin position="45"/>
        <end position="61"/>
    </location>
</feature>
<feature type="compositionally biased region" description="Low complexity" evidence="1">
    <location>
        <begin position="732"/>
        <end position="744"/>
    </location>
</feature>
<keyword evidence="4" id="KW-1185">Reference proteome</keyword>
<dbReference type="Gene3D" id="2.30.29.30">
    <property type="entry name" value="Pleckstrin-homology domain (PH domain)/Phosphotyrosine-binding domain (PTB)"/>
    <property type="match status" value="1"/>
</dbReference>
<dbReference type="RefSeq" id="XP_017992248.1">
    <property type="nucleotide sequence ID" value="XM_018135623.1"/>
</dbReference>
<feature type="region of interest" description="Disordered" evidence="1">
    <location>
        <begin position="214"/>
        <end position="237"/>
    </location>
</feature>
<feature type="region of interest" description="Disordered" evidence="1">
    <location>
        <begin position="1"/>
        <end position="139"/>
    </location>
</feature>
<dbReference type="AlphaFoldDB" id="A0A0M8ML12"/>
<feature type="compositionally biased region" description="Polar residues" evidence="1">
    <location>
        <begin position="271"/>
        <end position="280"/>
    </location>
</feature>
<dbReference type="PROSITE" id="PS50003">
    <property type="entry name" value="PH_DOMAIN"/>
    <property type="match status" value="1"/>
</dbReference>
<feature type="compositionally biased region" description="Acidic residues" evidence="1">
    <location>
        <begin position="115"/>
        <end position="125"/>
    </location>
</feature>
<dbReference type="STRING" id="77020.A0A0M8ML12"/>
<feature type="region of interest" description="Disordered" evidence="1">
    <location>
        <begin position="263"/>
        <end position="289"/>
    </location>
</feature>
<feature type="compositionally biased region" description="Low complexity" evidence="1">
    <location>
        <begin position="80"/>
        <end position="112"/>
    </location>
</feature>
<dbReference type="VEuPathDB" id="FungiDB:Malapachy_1113"/>
<feature type="compositionally biased region" description="Polar residues" evidence="1">
    <location>
        <begin position="720"/>
        <end position="731"/>
    </location>
</feature>
<dbReference type="SUPFAM" id="SSF50729">
    <property type="entry name" value="PH domain-like"/>
    <property type="match status" value="1"/>
</dbReference>
<organism evidence="3 4">
    <name type="scientific">Malassezia pachydermatis</name>
    <dbReference type="NCBI Taxonomy" id="77020"/>
    <lineage>
        <taxon>Eukaryota</taxon>
        <taxon>Fungi</taxon>
        <taxon>Dikarya</taxon>
        <taxon>Basidiomycota</taxon>
        <taxon>Ustilaginomycotina</taxon>
        <taxon>Malasseziomycetes</taxon>
        <taxon>Malasseziales</taxon>
        <taxon>Malasseziaceae</taxon>
        <taxon>Malassezia</taxon>
    </lineage>
</organism>
<dbReference type="Proteomes" id="UP000037751">
    <property type="component" value="Unassembled WGS sequence"/>
</dbReference>
<dbReference type="SMART" id="SM00233">
    <property type="entry name" value="PH"/>
    <property type="match status" value="1"/>
</dbReference>
<evidence type="ECO:0000259" key="2">
    <source>
        <dbReference type="PROSITE" id="PS50003"/>
    </source>
</evidence>
<reference evidence="3 4" key="1">
    <citation type="submission" date="2015-07" db="EMBL/GenBank/DDBJ databases">
        <title>Draft Genome Sequence of Malassezia furfur CBS1878 and Malassezia pachydermatis CBS1879.</title>
        <authorList>
            <person name="Triana S."/>
            <person name="Ohm R."/>
            <person name="Gonzalez A."/>
            <person name="DeCock H."/>
            <person name="Restrepo S."/>
            <person name="Celis A."/>
        </authorList>
    </citation>
    <scope>NUCLEOTIDE SEQUENCE [LARGE SCALE GENOMIC DNA]</scope>
    <source>
        <strain evidence="3 4">CBS 1879</strain>
    </source>
</reference>
<dbReference type="GeneID" id="28727498"/>
<dbReference type="PANTHER" id="PTHR37283:SF1">
    <property type="entry name" value="PH DOMAIN-CONTAINING PROTEIN YHR131C"/>
    <property type="match status" value="1"/>
</dbReference>
<dbReference type="InterPro" id="IPR011993">
    <property type="entry name" value="PH-like_dom_sf"/>
</dbReference>
<feature type="domain" description="PH" evidence="2">
    <location>
        <begin position="500"/>
        <end position="693"/>
    </location>
</feature>
<proteinExistence type="predicted"/>
<protein>
    <recommendedName>
        <fullName evidence="2">PH domain-containing protein</fullName>
    </recommendedName>
</protein>
<evidence type="ECO:0000313" key="3">
    <source>
        <dbReference type="EMBL" id="KOS14616.1"/>
    </source>
</evidence>
<evidence type="ECO:0000313" key="4">
    <source>
        <dbReference type="Proteomes" id="UP000037751"/>
    </source>
</evidence>
<gene>
    <name evidence="3" type="ORF">Malapachy_1113</name>
</gene>
<name>A0A0M8ML12_9BASI</name>
<evidence type="ECO:0000256" key="1">
    <source>
        <dbReference type="SAM" id="MobiDB-lite"/>
    </source>
</evidence>
<sequence length="754" mass="82499">MRGGRWNWKGLKIPAPKQHNQNAGSDMADPISPGTASPQAPFMQRTTSIRSTSSSSSNGRSLLRWTSHRARQEKSNAQPVSAEESSVSDSDSDAMSTSVASLSSTATAASHTSIEEDTDTDMSESDADREQPAWAQTDVNVERPFLYPVPHEVTAQVSAASSGYNTPRATSFSTLTPRVAEFSQAQIVPTIPAPKPRTSRPSLALPKTPVLSTAPQRFTPKRHPSVTSSIPPPLTLRENVSRTPLESARGMDYFSITPLRIPRPGFKSPEAQGSNMSPRVSSMPMDHENVPPTPSAIISRRSSMAGAPMMWMTTPSNPPSGSTTPTTATPLSGGSLRSSVFLSGPLSPALVSPVTATFSEDTAVPQSPLSMLPEGIVPERMPRFDAATNINPLGGPTPASQNSVPLWQRRQRNSIRTLRGLTPTQALTPKEAEIAREDEEAHDLLVQANASLLQTQVQYELLEEKRRAMSLLTDDRPSLMLMGAPTPRDGEERLPPYSCTVHIEGFLPRKMELLAPEMPATTRAWTTQYFVVHGTVLHVYDIDVSALYTKSVTPSSVWNLDDGPLVHKLPKNQDVHIHDLMNGRVQSSSHTSPTNLISLESILQQSLQMNNGDALDQGEPADPTETWEKIKQALKEHHAHSYSLEEAQCGLAADYTKRDYVIRVKVGGEQFLLQTRNNYDLVDWIEVLQAANNVSTDLDSRMMPKFITLPRRRRRRGGQETVTIRGSTNGRSSQSQARSSLTSQYNPPPPPLMV</sequence>
<accession>A0A0M8ML12</accession>
<feature type="region of interest" description="Disordered" evidence="1">
    <location>
        <begin position="711"/>
        <end position="754"/>
    </location>
</feature>
<dbReference type="PANTHER" id="PTHR37283">
    <property type="entry name" value="PH DOMAIN-CONTAINING PROTEIN YHR131C"/>
    <property type="match status" value="1"/>
</dbReference>
<dbReference type="EMBL" id="LGAV01000003">
    <property type="protein sequence ID" value="KOS14616.1"/>
    <property type="molecule type" value="Genomic_DNA"/>
</dbReference>
<dbReference type="InterPro" id="IPR001849">
    <property type="entry name" value="PH_domain"/>
</dbReference>
<dbReference type="OrthoDB" id="5865767at2759"/>